<feature type="region of interest" description="Disordered" evidence="1">
    <location>
        <begin position="154"/>
        <end position="181"/>
    </location>
</feature>
<sequence length="255" mass="27204">MARLAAERATGALHGHCAAVYLSEGVVVHAESPWAPDMGARLTACGRLSVADWSKAVAVAGPDRRVGSHLVEDGRLTRGELELCHLGALFDAAYFALLPDPGPDRLRFLPDVTHWLGPVRPVPAEVLRREACRRRALLDRVWPWPAVDVSPVVPRPGGSAYSGPGTGPTPSQRTVLESADGTRTPGEIAWRLGRSAFNTVLDVRRLAAAGLIDTPRQPAGGGHRPLPARPGGEDPDPDPDVSLLIRIRAALEARL</sequence>
<keyword evidence="3" id="KW-1185">Reference proteome</keyword>
<dbReference type="AlphaFoldDB" id="A0A4V5MZZ6"/>
<comment type="caution">
    <text evidence="2">The sequence shown here is derived from an EMBL/GenBank/DDBJ whole genome shotgun (WGS) entry which is preliminary data.</text>
</comment>
<evidence type="ECO:0000313" key="2">
    <source>
        <dbReference type="EMBL" id="TKA09349.1"/>
    </source>
</evidence>
<reference evidence="2 3" key="1">
    <citation type="submission" date="2019-04" db="EMBL/GenBank/DDBJ databases">
        <title>Streptomyces oryziradicis sp. nov., a novel actinomycete isolated from rhizosphere soil of rice (Oryza sativa L.).</title>
        <authorList>
            <person name="Li C."/>
        </authorList>
    </citation>
    <scope>NUCLEOTIDE SEQUENCE [LARGE SCALE GENOMIC DNA]</scope>
    <source>
        <strain evidence="2 3">NEAU-C40</strain>
    </source>
</reference>
<name>A0A4V5MZZ6_9ACTN</name>
<accession>A0A4V5MZZ6</accession>
<gene>
    <name evidence="2" type="ORF">FCI23_23390</name>
</gene>
<evidence type="ECO:0000313" key="3">
    <source>
        <dbReference type="Proteomes" id="UP000305778"/>
    </source>
</evidence>
<dbReference type="Proteomes" id="UP000305778">
    <property type="component" value="Unassembled WGS sequence"/>
</dbReference>
<evidence type="ECO:0000256" key="1">
    <source>
        <dbReference type="SAM" id="MobiDB-lite"/>
    </source>
</evidence>
<dbReference type="EMBL" id="SUMC01000023">
    <property type="protein sequence ID" value="TKA09349.1"/>
    <property type="molecule type" value="Genomic_DNA"/>
</dbReference>
<dbReference type="OrthoDB" id="3538879at2"/>
<proteinExistence type="predicted"/>
<organism evidence="2 3">
    <name type="scientific">Actinacidiphila oryziradicis</name>
    <dbReference type="NCBI Taxonomy" id="2571141"/>
    <lineage>
        <taxon>Bacteria</taxon>
        <taxon>Bacillati</taxon>
        <taxon>Actinomycetota</taxon>
        <taxon>Actinomycetes</taxon>
        <taxon>Kitasatosporales</taxon>
        <taxon>Streptomycetaceae</taxon>
        <taxon>Actinacidiphila</taxon>
    </lineage>
</organism>
<feature type="region of interest" description="Disordered" evidence="1">
    <location>
        <begin position="212"/>
        <end position="241"/>
    </location>
</feature>
<protein>
    <submittedName>
        <fullName evidence="2">Transcriptional regulator</fullName>
    </submittedName>
</protein>